<dbReference type="SMART" id="SM00360">
    <property type="entry name" value="RRM"/>
    <property type="match status" value="1"/>
</dbReference>
<dbReference type="PANTHER" id="PTHR48034">
    <property type="entry name" value="TRANSFORMER-2 SEX-DETERMINING PROTEIN-RELATED"/>
    <property type="match status" value="1"/>
</dbReference>
<organism evidence="5 6">
    <name type="scientific">Tetraodon nigroviridis</name>
    <name type="common">Spotted green pufferfish</name>
    <name type="synonym">Chelonodon nigroviridis</name>
    <dbReference type="NCBI Taxonomy" id="99883"/>
    <lineage>
        <taxon>Eukaryota</taxon>
        <taxon>Metazoa</taxon>
        <taxon>Chordata</taxon>
        <taxon>Craniata</taxon>
        <taxon>Vertebrata</taxon>
        <taxon>Euteleostomi</taxon>
        <taxon>Actinopterygii</taxon>
        <taxon>Neopterygii</taxon>
        <taxon>Teleostei</taxon>
        <taxon>Neoteleostei</taxon>
        <taxon>Acanthomorphata</taxon>
        <taxon>Eupercaria</taxon>
        <taxon>Tetraodontiformes</taxon>
        <taxon>Tetradontoidea</taxon>
        <taxon>Tetraodontidae</taxon>
        <taxon>Tetraodon</taxon>
    </lineage>
</organism>
<evidence type="ECO:0000256" key="2">
    <source>
        <dbReference type="PROSITE-ProRule" id="PRU00176"/>
    </source>
</evidence>
<evidence type="ECO:0000313" key="6">
    <source>
        <dbReference type="Proteomes" id="UP000007303"/>
    </source>
</evidence>
<dbReference type="Gene3D" id="3.30.70.330">
    <property type="match status" value="1"/>
</dbReference>
<dbReference type="HOGENOM" id="CLU_050438_3_0_1"/>
<dbReference type="InterPro" id="IPR050441">
    <property type="entry name" value="RBM"/>
</dbReference>
<name>H3C228_TETNG</name>
<feature type="compositionally biased region" description="Basic residues" evidence="3">
    <location>
        <begin position="252"/>
        <end position="280"/>
    </location>
</feature>
<reference evidence="5" key="3">
    <citation type="submission" date="2025-09" db="UniProtKB">
        <authorList>
            <consortium name="Ensembl"/>
        </authorList>
    </citation>
    <scope>IDENTIFICATION</scope>
</reference>
<dbReference type="STRING" id="99883.ENSTNIP00000002296"/>
<sequence>VVKHEEWPECQMGKFTQEAPSASKSVNPQGSGKFSNHPSARAPAQSRIQSKAVSCHSCKSLSRQGQLHSCCRSCRHVSGDVSTRKAPAGGRSYCTLNLQQRPGNSSVVQAVVKDVSKERNACLGVFSLSSHITECDLRRVFSKYGPLSDVCMVTHPVSKQPRDFAFVYFEKREDAVKAKEEVNGMKLGGRNILVDFSVRKKRHSFPSGMEVDQPTCTKGGPGGPRRDSGDYSWVCDCGYRLDRYDDRGNYRPPRRRSPSPHHRGSYRSRSRSHPSSQRRK</sequence>
<reference evidence="5" key="2">
    <citation type="submission" date="2025-08" db="UniProtKB">
        <authorList>
            <consortium name="Ensembl"/>
        </authorList>
    </citation>
    <scope>IDENTIFICATION</scope>
</reference>
<dbReference type="InterPro" id="IPR012677">
    <property type="entry name" value="Nucleotide-bd_a/b_plait_sf"/>
</dbReference>
<keyword evidence="6" id="KW-1185">Reference proteome</keyword>
<dbReference type="GeneTree" id="ENSGT00950000183009"/>
<feature type="region of interest" description="Disordered" evidence="3">
    <location>
        <begin position="204"/>
        <end position="227"/>
    </location>
</feature>
<accession>H3C228</accession>
<evidence type="ECO:0000256" key="1">
    <source>
        <dbReference type="ARBA" id="ARBA00022884"/>
    </source>
</evidence>
<dbReference type="InterPro" id="IPR000504">
    <property type="entry name" value="RRM_dom"/>
</dbReference>
<reference evidence="6" key="1">
    <citation type="journal article" date="2004" name="Nature">
        <title>Genome duplication in the teleost fish Tetraodon nigroviridis reveals the early vertebrate proto-karyotype.</title>
        <authorList>
            <person name="Jaillon O."/>
            <person name="Aury J.-M."/>
            <person name="Brunet F."/>
            <person name="Petit J.-L."/>
            <person name="Stange-Thomann N."/>
            <person name="Mauceli E."/>
            <person name="Bouneau L."/>
            <person name="Fischer C."/>
            <person name="Ozouf-Costaz C."/>
            <person name="Bernot A."/>
            <person name="Nicaud S."/>
            <person name="Jaffe D."/>
            <person name="Fisher S."/>
            <person name="Lutfalla G."/>
            <person name="Dossat C."/>
            <person name="Segurens B."/>
            <person name="Dasilva C."/>
            <person name="Salanoubat M."/>
            <person name="Levy M."/>
            <person name="Boudet N."/>
            <person name="Castellano S."/>
            <person name="Anthouard V."/>
            <person name="Jubin C."/>
            <person name="Castelli V."/>
            <person name="Katinka M."/>
            <person name="Vacherie B."/>
            <person name="Biemont C."/>
            <person name="Skalli Z."/>
            <person name="Cattolico L."/>
            <person name="Poulain J."/>
            <person name="De Berardinis V."/>
            <person name="Cruaud C."/>
            <person name="Duprat S."/>
            <person name="Brottier P."/>
            <person name="Coutanceau J.-P."/>
            <person name="Gouzy J."/>
            <person name="Parra G."/>
            <person name="Lardier G."/>
            <person name="Chapple C."/>
            <person name="McKernan K.J."/>
            <person name="McEwan P."/>
            <person name="Bosak S."/>
            <person name="Kellis M."/>
            <person name="Volff J.-N."/>
            <person name="Guigo R."/>
            <person name="Zody M.C."/>
            <person name="Mesirov J."/>
            <person name="Lindblad-Toh K."/>
            <person name="Birren B."/>
            <person name="Nusbaum C."/>
            <person name="Kahn D."/>
            <person name="Robinson-Rechavi M."/>
            <person name="Laudet V."/>
            <person name="Schachter V."/>
            <person name="Quetier F."/>
            <person name="Saurin W."/>
            <person name="Scarpelli C."/>
            <person name="Wincker P."/>
            <person name="Lander E.S."/>
            <person name="Weissenbach J."/>
            <person name="Roest Crollius H."/>
        </authorList>
    </citation>
    <scope>NUCLEOTIDE SEQUENCE [LARGE SCALE GENOMIC DNA]</scope>
</reference>
<dbReference type="AlphaFoldDB" id="H3C228"/>
<feature type="compositionally biased region" description="Polar residues" evidence="3">
    <location>
        <begin position="18"/>
        <end position="38"/>
    </location>
</feature>
<dbReference type="Ensembl" id="ENSTNIT00000001045.1">
    <property type="protein sequence ID" value="ENSTNIP00000002296.1"/>
    <property type="gene ID" value="ENSTNIG00000000790.1"/>
</dbReference>
<feature type="region of interest" description="Disordered" evidence="3">
    <location>
        <begin position="12"/>
        <end position="46"/>
    </location>
</feature>
<dbReference type="GO" id="GO:0003723">
    <property type="term" value="F:RNA binding"/>
    <property type="evidence" value="ECO:0007669"/>
    <property type="project" value="UniProtKB-UniRule"/>
</dbReference>
<dbReference type="Pfam" id="PF00076">
    <property type="entry name" value="RRM_1"/>
    <property type="match status" value="1"/>
</dbReference>
<feature type="region of interest" description="Disordered" evidence="3">
    <location>
        <begin position="245"/>
        <end position="280"/>
    </location>
</feature>
<evidence type="ECO:0000256" key="3">
    <source>
        <dbReference type="SAM" id="MobiDB-lite"/>
    </source>
</evidence>
<protein>
    <recommendedName>
        <fullName evidence="4">RRM domain-containing protein</fullName>
    </recommendedName>
</protein>
<evidence type="ECO:0000313" key="5">
    <source>
        <dbReference type="Ensembl" id="ENSTNIP00000002296.1"/>
    </source>
</evidence>
<keyword evidence="1 2" id="KW-0694">RNA-binding</keyword>
<dbReference type="InterPro" id="IPR035979">
    <property type="entry name" value="RBD_domain_sf"/>
</dbReference>
<dbReference type="Proteomes" id="UP000007303">
    <property type="component" value="Unassembled WGS sequence"/>
</dbReference>
<evidence type="ECO:0000259" key="4">
    <source>
        <dbReference type="PROSITE" id="PS50102"/>
    </source>
</evidence>
<dbReference type="InParanoid" id="H3C228"/>
<dbReference type="PROSITE" id="PS50102">
    <property type="entry name" value="RRM"/>
    <property type="match status" value="1"/>
</dbReference>
<feature type="domain" description="RRM" evidence="4">
    <location>
        <begin position="121"/>
        <end position="199"/>
    </location>
</feature>
<dbReference type="SUPFAM" id="SSF54928">
    <property type="entry name" value="RNA-binding domain, RBD"/>
    <property type="match status" value="1"/>
</dbReference>
<proteinExistence type="predicted"/>